<keyword evidence="2" id="KW-1185">Reference proteome</keyword>
<protein>
    <submittedName>
        <fullName evidence="1">Uncharacterized protein</fullName>
    </submittedName>
</protein>
<accession>A0A1Y3BL29</accession>
<dbReference type="AlphaFoldDB" id="A0A1Y3BL29"/>
<dbReference type="Proteomes" id="UP000194236">
    <property type="component" value="Unassembled WGS sequence"/>
</dbReference>
<organism evidence="1 2">
    <name type="scientific">Euroglyphus maynei</name>
    <name type="common">Mayne's house dust mite</name>
    <dbReference type="NCBI Taxonomy" id="6958"/>
    <lineage>
        <taxon>Eukaryota</taxon>
        <taxon>Metazoa</taxon>
        <taxon>Ecdysozoa</taxon>
        <taxon>Arthropoda</taxon>
        <taxon>Chelicerata</taxon>
        <taxon>Arachnida</taxon>
        <taxon>Acari</taxon>
        <taxon>Acariformes</taxon>
        <taxon>Sarcoptiformes</taxon>
        <taxon>Astigmata</taxon>
        <taxon>Psoroptidia</taxon>
        <taxon>Analgoidea</taxon>
        <taxon>Pyroglyphidae</taxon>
        <taxon>Pyroglyphinae</taxon>
        <taxon>Euroglyphus</taxon>
    </lineage>
</organism>
<name>A0A1Y3BL29_EURMA</name>
<dbReference type="EMBL" id="MUJZ01021008">
    <property type="protein sequence ID" value="OTF79865.1"/>
    <property type="molecule type" value="Genomic_DNA"/>
</dbReference>
<proteinExistence type="predicted"/>
<evidence type="ECO:0000313" key="2">
    <source>
        <dbReference type="Proteomes" id="UP000194236"/>
    </source>
</evidence>
<gene>
    <name evidence="1" type="ORF">BLA29_014900</name>
</gene>
<sequence length="61" mass="6838">MIKNEEIHQITSCVPCEKFIRAIFIPDFIISINVRTSREAGPIVQIIPVKRSNAGIESISN</sequence>
<evidence type="ECO:0000313" key="1">
    <source>
        <dbReference type="EMBL" id="OTF79865.1"/>
    </source>
</evidence>
<comment type="caution">
    <text evidence="1">The sequence shown here is derived from an EMBL/GenBank/DDBJ whole genome shotgun (WGS) entry which is preliminary data.</text>
</comment>
<reference evidence="1 2" key="1">
    <citation type="submission" date="2017-03" db="EMBL/GenBank/DDBJ databases">
        <title>Genome Survey of Euroglyphus maynei.</title>
        <authorList>
            <person name="Arlian L.G."/>
            <person name="Morgan M.S."/>
            <person name="Rider S.D."/>
        </authorList>
    </citation>
    <scope>NUCLEOTIDE SEQUENCE [LARGE SCALE GENOMIC DNA]</scope>
    <source>
        <strain evidence="1">Arlian Lab</strain>
        <tissue evidence="1">Whole body</tissue>
    </source>
</reference>